<evidence type="ECO:0000313" key="5">
    <source>
        <dbReference type="EMBL" id="NKI89375.1"/>
    </source>
</evidence>
<dbReference type="PANTHER" id="PTHR12526:SF510">
    <property type="entry name" value="D-INOSITOL 3-PHOSPHATE GLYCOSYLTRANSFERASE"/>
    <property type="match status" value="1"/>
</dbReference>
<keyword evidence="1" id="KW-0328">Glycosyltransferase</keyword>
<dbReference type="Pfam" id="PF00534">
    <property type="entry name" value="Glycos_transf_1"/>
    <property type="match status" value="1"/>
</dbReference>
<dbReference type="Gene3D" id="3.40.50.2000">
    <property type="entry name" value="Glycogen Phosphorylase B"/>
    <property type="match status" value="2"/>
</dbReference>
<dbReference type="EMBL" id="JAAVTK010000004">
    <property type="protein sequence ID" value="NKI89375.1"/>
    <property type="molecule type" value="Genomic_DNA"/>
</dbReference>
<evidence type="ECO:0000259" key="3">
    <source>
        <dbReference type="Pfam" id="PF00534"/>
    </source>
</evidence>
<feature type="domain" description="Glycosyl transferase family 1" evidence="3">
    <location>
        <begin position="186"/>
        <end position="347"/>
    </location>
</feature>
<evidence type="ECO:0000256" key="1">
    <source>
        <dbReference type="ARBA" id="ARBA00022676"/>
    </source>
</evidence>
<dbReference type="PANTHER" id="PTHR12526">
    <property type="entry name" value="GLYCOSYLTRANSFERASE"/>
    <property type="match status" value="1"/>
</dbReference>
<feature type="domain" description="Glycosyltransferase subfamily 4-like N-terminal" evidence="4">
    <location>
        <begin position="16"/>
        <end position="175"/>
    </location>
</feature>
<name>A0ABX1HGQ3_9BACT</name>
<dbReference type="Proteomes" id="UP000717634">
    <property type="component" value="Unassembled WGS sequence"/>
</dbReference>
<gene>
    <name evidence="5" type="ORF">HBN54_001970</name>
</gene>
<sequence>MPSKIRVLETIRQGQVGGGETHVLDLVQALDKSQFEPVVLSFTPGPMIDRLMAMGVRTHVIHTERPFNVATWRRVKRLLREERIDLVHAHGTRAHSNTFWAARQLGLPVIYTVHGWSFHLDQKPLARKACQLAEKLLMRQAGTTICVSESNRRDGLKFSDMTRAVVIKNGINLHRFNPSLRTYNVRAELGIAPDVVLVGYIARMTAQKDPFTMLRAVAALPAGLNVKFLLVGNGDLKAGAQQLARALGIEAKVIFTDFRQDIPDVLQALDIYCLPSLWEGLPIGILEAMAMGKPVIASSIEATKEIIEHGVNGLLVPIKAPAQLAAAIQQLASSQELRRTLGAHAYQTIQAGFTAEAMTRQVEQLYLQQVPRSAGGERKQRLNPAFELAIEYK</sequence>
<evidence type="ECO:0000313" key="6">
    <source>
        <dbReference type="Proteomes" id="UP000717634"/>
    </source>
</evidence>
<organism evidence="5 6">
    <name type="scientific">Hymenobacter artigasi</name>
    <dbReference type="NCBI Taxonomy" id="2719616"/>
    <lineage>
        <taxon>Bacteria</taxon>
        <taxon>Pseudomonadati</taxon>
        <taxon>Bacteroidota</taxon>
        <taxon>Cytophagia</taxon>
        <taxon>Cytophagales</taxon>
        <taxon>Hymenobacteraceae</taxon>
        <taxon>Hymenobacter</taxon>
    </lineage>
</organism>
<evidence type="ECO:0000256" key="2">
    <source>
        <dbReference type="ARBA" id="ARBA00022679"/>
    </source>
</evidence>
<dbReference type="RefSeq" id="WP_168672992.1">
    <property type="nucleotide sequence ID" value="NZ_JAAVTK010000004.1"/>
</dbReference>
<protein>
    <submittedName>
        <fullName evidence="5">Glycosyltransferase involved in cell wall biosynthesis</fullName>
    </submittedName>
</protein>
<comment type="caution">
    <text evidence="5">The sequence shown here is derived from an EMBL/GenBank/DDBJ whole genome shotgun (WGS) entry which is preliminary data.</text>
</comment>
<reference evidence="5 6" key="1">
    <citation type="submission" date="2020-03" db="EMBL/GenBank/DDBJ databases">
        <title>Genomic Encyclopedia of Type Strains, Phase IV (KMG-V): Genome sequencing to study the core and pangenomes of soil and plant-associated prokaryotes.</title>
        <authorList>
            <person name="Whitman W."/>
        </authorList>
    </citation>
    <scope>NUCLEOTIDE SEQUENCE [LARGE SCALE GENOMIC DNA]</scope>
    <source>
        <strain evidence="5 6">1B</strain>
    </source>
</reference>
<dbReference type="InterPro" id="IPR001296">
    <property type="entry name" value="Glyco_trans_1"/>
</dbReference>
<accession>A0ABX1HGQ3</accession>
<proteinExistence type="predicted"/>
<keyword evidence="2" id="KW-0808">Transferase</keyword>
<evidence type="ECO:0000259" key="4">
    <source>
        <dbReference type="Pfam" id="PF13439"/>
    </source>
</evidence>
<keyword evidence="6" id="KW-1185">Reference proteome</keyword>
<dbReference type="SUPFAM" id="SSF53756">
    <property type="entry name" value="UDP-Glycosyltransferase/glycogen phosphorylase"/>
    <property type="match status" value="1"/>
</dbReference>
<dbReference type="CDD" id="cd03808">
    <property type="entry name" value="GT4_CapM-like"/>
    <property type="match status" value="1"/>
</dbReference>
<dbReference type="Pfam" id="PF13439">
    <property type="entry name" value="Glyco_transf_4"/>
    <property type="match status" value="1"/>
</dbReference>
<dbReference type="InterPro" id="IPR028098">
    <property type="entry name" value="Glyco_trans_4-like_N"/>
</dbReference>